<evidence type="ECO:0000313" key="3">
    <source>
        <dbReference type="Proteomes" id="UP000267096"/>
    </source>
</evidence>
<feature type="region of interest" description="Disordered" evidence="1">
    <location>
        <begin position="78"/>
        <end position="105"/>
    </location>
</feature>
<dbReference type="AlphaFoldDB" id="A0A0M3JRV6"/>
<sequence>MWSSSSSSLTTEVDMGTSVAPTSPSSSPATNTTTIATTPIALTTKQRNFELSAKSECYDQTEPTSASLSRHQHHYAATFDTTNTPGTSDEQLDLSCSSRNKRTSSSRSKFSITDILNANNDSESKRRRLSTPPSELIRTGATSNVAVSSEPTSPSLQSFSDLIDSRFALPQYVQFLHGGLASGRQNLPSSWLPMWFSAFYPSLTQFPFPAVATKSPRILSNSEAGKSP</sequence>
<proteinExistence type="predicted"/>
<name>A0A0M3JRV6_ANISI</name>
<protein>
    <submittedName>
        <fullName evidence="2 4">Uncharacterized protein</fullName>
    </submittedName>
</protein>
<evidence type="ECO:0000256" key="1">
    <source>
        <dbReference type="SAM" id="MobiDB-lite"/>
    </source>
</evidence>
<feature type="compositionally biased region" description="Low complexity" evidence="1">
    <location>
        <begin position="17"/>
        <end position="44"/>
    </location>
</feature>
<evidence type="ECO:0000313" key="2">
    <source>
        <dbReference type="EMBL" id="VDK42554.1"/>
    </source>
</evidence>
<dbReference type="Proteomes" id="UP000267096">
    <property type="component" value="Unassembled WGS sequence"/>
</dbReference>
<keyword evidence="3" id="KW-1185">Reference proteome</keyword>
<organism evidence="4">
    <name type="scientific">Anisakis simplex</name>
    <name type="common">Herring worm</name>
    <dbReference type="NCBI Taxonomy" id="6269"/>
    <lineage>
        <taxon>Eukaryota</taxon>
        <taxon>Metazoa</taxon>
        <taxon>Ecdysozoa</taxon>
        <taxon>Nematoda</taxon>
        <taxon>Chromadorea</taxon>
        <taxon>Rhabditida</taxon>
        <taxon>Spirurina</taxon>
        <taxon>Ascaridomorpha</taxon>
        <taxon>Ascaridoidea</taxon>
        <taxon>Anisakidae</taxon>
        <taxon>Anisakis</taxon>
        <taxon>Anisakis simplex complex</taxon>
    </lineage>
</organism>
<evidence type="ECO:0000313" key="4">
    <source>
        <dbReference type="WBParaSite" id="ASIM_0001066201-mRNA-1"/>
    </source>
</evidence>
<accession>A0A0M3JRV6</accession>
<reference evidence="4" key="1">
    <citation type="submission" date="2017-02" db="UniProtKB">
        <authorList>
            <consortium name="WormBaseParasite"/>
        </authorList>
    </citation>
    <scope>IDENTIFICATION</scope>
</reference>
<reference evidence="2 3" key="2">
    <citation type="submission" date="2018-11" db="EMBL/GenBank/DDBJ databases">
        <authorList>
            <consortium name="Pathogen Informatics"/>
        </authorList>
    </citation>
    <scope>NUCLEOTIDE SEQUENCE [LARGE SCALE GENOMIC DNA]</scope>
</reference>
<gene>
    <name evidence="2" type="ORF">ASIM_LOCUS10220</name>
</gene>
<feature type="compositionally biased region" description="Polar residues" evidence="1">
    <location>
        <begin position="79"/>
        <end position="89"/>
    </location>
</feature>
<dbReference type="EMBL" id="UYRR01030989">
    <property type="protein sequence ID" value="VDK42554.1"/>
    <property type="molecule type" value="Genomic_DNA"/>
</dbReference>
<feature type="region of interest" description="Disordered" evidence="1">
    <location>
        <begin position="121"/>
        <end position="152"/>
    </location>
</feature>
<feature type="compositionally biased region" description="Polar residues" evidence="1">
    <location>
        <begin position="140"/>
        <end position="152"/>
    </location>
</feature>
<dbReference type="WBParaSite" id="ASIM_0001066201-mRNA-1">
    <property type="protein sequence ID" value="ASIM_0001066201-mRNA-1"/>
    <property type="gene ID" value="ASIM_0001066201"/>
</dbReference>
<feature type="region of interest" description="Disordered" evidence="1">
    <location>
        <begin position="1"/>
        <end position="44"/>
    </location>
</feature>